<dbReference type="RefSeq" id="WP_331255388.1">
    <property type="nucleotide sequence ID" value="NZ_CP133270.1"/>
</dbReference>
<dbReference type="NCBIfam" id="NF010247">
    <property type="entry name" value="PRK13694.1"/>
    <property type="match status" value="1"/>
</dbReference>
<sequence length="99" mass="11075">MTNYGGVSGAQLRSFIERIEKLEEEKAEIAEHIREVFGEAKGNGFDVKIMRQVLKMRKMKPEERMEHSELLDIYLLALGMIAASAASSEDLTEDLSTAA</sequence>
<feature type="coiled-coil region" evidence="1">
    <location>
        <begin position="12"/>
        <end position="39"/>
    </location>
</feature>
<evidence type="ECO:0000259" key="2">
    <source>
        <dbReference type="Pfam" id="PF10073"/>
    </source>
</evidence>
<gene>
    <name evidence="3" type="ORF">Bealeia1_00711</name>
</gene>
<evidence type="ECO:0000256" key="1">
    <source>
        <dbReference type="SAM" id="Coils"/>
    </source>
</evidence>
<evidence type="ECO:0000313" key="3">
    <source>
        <dbReference type="EMBL" id="WVX66532.1"/>
    </source>
</evidence>
<reference evidence="3 4" key="1">
    <citation type="journal article" date="2024" name="Environ. Microbiol.">
        <title>Novel evolutionary insights on the interactions of the Holosporales (Alphaproteobacteria) with eukaryotic hosts from comparative genomics.</title>
        <authorList>
            <person name="Giovannini M."/>
            <person name="Petroni G."/>
            <person name="Castelli M."/>
        </authorList>
    </citation>
    <scope>NUCLEOTIDE SEQUENCE [LARGE SCALE GENOMIC DNA]</scope>
    <source>
        <strain evidence="3 4">US_Bl 15I1</strain>
    </source>
</reference>
<evidence type="ECO:0000313" key="4">
    <source>
        <dbReference type="Proteomes" id="UP001330434"/>
    </source>
</evidence>
<protein>
    <submittedName>
        <fullName evidence="3">DUF2312 domain-containing protein</fullName>
    </submittedName>
</protein>
<proteinExistence type="predicted"/>
<dbReference type="Proteomes" id="UP001330434">
    <property type="component" value="Chromosome"/>
</dbReference>
<dbReference type="Pfam" id="PF10073">
    <property type="entry name" value="GapR_DNA-bd"/>
    <property type="match status" value="1"/>
</dbReference>
<dbReference type="InterPro" id="IPR046367">
    <property type="entry name" value="GapR-like_DNA-bd"/>
</dbReference>
<dbReference type="EMBL" id="CP133270">
    <property type="protein sequence ID" value="WVX66532.1"/>
    <property type="molecule type" value="Genomic_DNA"/>
</dbReference>
<keyword evidence="1" id="KW-0175">Coiled coil</keyword>
<organism evidence="3 4">
    <name type="scientific">Candidatus Bealeia paramacronuclearis</name>
    <dbReference type="NCBI Taxonomy" id="1921001"/>
    <lineage>
        <taxon>Bacteria</taxon>
        <taxon>Pseudomonadati</taxon>
        <taxon>Pseudomonadota</taxon>
        <taxon>Alphaproteobacteria</taxon>
        <taxon>Holosporales</taxon>
        <taxon>Holosporaceae</taxon>
        <taxon>Candidatus Bealeia</taxon>
    </lineage>
</organism>
<name>A0ABZ2C2R5_9PROT</name>
<keyword evidence="4" id="KW-1185">Reference proteome</keyword>
<feature type="domain" description="GapR-like DNA-binding" evidence="2">
    <location>
        <begin position="10"/>
        <end position="79"/>
    </location>
</feature>
<accession>A0ABZ2C2R5</accession>